<dbReference type="InterPro" id="IPR035165">
    <property type="entry name" value="DUF5319"/>
</dbReference>
<dbReference type="AlphaFoldDB" id="A0A895XSZ5"/>
<dbReference type="RefSeq" id="WP_213170756.1">
    <property type="nucleotide sequence ID" value="NZ_CP070496.1"/>
</dbReference>
<organism evidence="2 3">
    <name type="scientific">Natronoglycomyces albus</name>
    <dbReference type="NCBI Taxonomy" id="2811108"/>
    <lineage>
        <taxon>Bacteria</taxon>
        <taxon>Bacillati</taxon>
        <taxon>Actinomycetota</taxon>
        <taxon>Actinomycetes</taxon>
        <taxon>Glycomycetales</taxon>
        <taxon>Glycomycetaceae</taxon>
        <taxon>Natronoglycomyces</taxon>
    </lineage>
</organism>
<feature type="region of interest" description="Disordered" evidence="1">
    <location>
        <begin position="1"/>
        <end position="32"/>
    </location>
</feature>
<protein>
    <submittedName>
        <fullName evidence="2">DUF5319 family protein</fullName>
    </submittedName>
</protein>
<dbReference type="KEGG" id="nav:JQS30_13435"/>
<evidence type="ECO:0000313" key="3">
    <source>
        <dbReference type="Proteomes" id="UP000662939"/>
    </source>
</evidence>
<sequence>MSEEPRDPFADEPGNFDDDSWRDDPDGESEMPLNDVERAELQEDMEQLRLFEQVLQPRGMRGLVVDCADCDQPHYFAWGLLLSNLKHLLDHNATRVHEPAFDPNPDEYVSWDYAKGYTDAWDHLNSEAEE</sequence>
<dbReference type="Proteomes" id="UP000662939">
    <property type="component" value="Chromosome"/>
</dbReference>
<feature type="compositionally biased region" description="Acidic residues" evidence="1">
    <location>
        <begin position="14"/>
        <end position="29"/>
    </location>
</feature>
<dbReference type="Pfam" id="PF17252">
    <property type="entry name" value="DUF5319"/>
    <property type="match status" value="1"/>
</dbReference>
<accession>A0A895XSZ5</accession>
<reference evidence="2" key="1">
    <citation type="submission" date="2021-02" db="EMBL/GenBank/DDBJ databases">
        <title>Natronoglycomyces albus gen. nov., sp. nov, a haloalkaliphilic actinobacterium from a soda solonchak soil.</title>
        <authorList>
            <person name="Sorokin D.Y."/>
            <person name="Khijniak T.V."/>
            <person name="Zakharycheva A.P."/>
            <person name="Boueva O.V."/>
            <person name="Ariskina E.V."/>
            <person name="Hahnke R.L."/>
            <person name="Bunk B."/>
            <person name="Sproer C."/>
            <person name="Schumann P."/>
            <person name="Evtushenko L.I."/>
            <person name="Kublanov I.V."/>
        </authorList>
    </citation>
    <scope>NUCLEOTIDE SEQUENCE</scope>
    <source>
        <strain evidence="2">DSM 106290</strain>
    </source>
</reference>
<proteinExistence type="predicted"/>
<keyword evidence="3" id="KW-1185">Reference proteome</keyword>
<name>A0A895XSZ5_9ACTN</name>
<evidence type="ECO:0000256" key="1">
    <source>
        <dbReference type="SAM" id="MobiDB-lite"/>
    </source>
</evidence>
<gene>
    <name evidence="2" type="ORF">JQS30_13435</name>
</gene>
<dbReference type="EMBL" id="CP070496">
    <property type="protein sequence ID" value="QSB04758.1"/>
    <property type="molecule type" value="Genomic_DNA"/>
</dbReference>
<evidence type="ECO:0000313" key="2">
    <source>
        <dbReference type="EMBL" id="QSB04758.1"/>
    </source>
</evidence>